<reference evidence="2" key="1">
    <citation type="journal article" date="2016" name="Nat. Genet.">
        <title>A high-quality carrot genome assembly provides new insights into carotenoid accumulation and asterid genome evolution.</title>
        <authorList>
            <person name="Iorizzo M."/>
            <person name="Ellison S."/>
            <person name="Senalik D."/>
            <person name="Zeng P."/>
            <person name="Satapoomin P."/>
            <person name="Huang J."/>
            <person name="Bowman M."/>
            <person name="Iovene M."/>
            <person name="Sanseverino W."/>
            <person name="Cavagnaro P."/>
            <person name="Yildiz M."/>
            <person name="Macko-Podgorni A."/>
            <person name="Moranska E."/>
            <person name="Grzebelus E."/>
            <person name="Grzebelus D."/>
            <person name="Ashrafi H."/>
            <person name="Zheng Z."/>
            <person name="Cheng S."/>
            <person name="Spooner D."/>
            <person name="Van Deynze A."/>
            <person name="Simon P."/>
        </authorList>
    </citation>
    <scope>NUCLEOTIDE SEQUENCE</scope>
    <source>
        <tissue evidence="2">Leaf</tissue>
    </source>
</reference>
<evidence type="ECO:0000313" key="3">
    <source>
        <dbReference type="Proteomes" id="UP000077755"/>
    </source>
</evidence>
<accession>A0AAF0XD55</accession>
<name>A0AAF0XD55_DAUCS</name>
<evidence type="ECO:0000259" key="1">
    <source>
        <dbReference type="Pfam" id="PF10536"/>
    </source>
</evidence>
<keyword evidence="3" id="KW-1185">Reference proteome</keyword>
<sequence length="233" mass="27254">MAVRKDNTHIAGCMLLLQIWSYERFDIGLPCPFPQAVRFPAALYWAYPKTKSVLLEDKEAGNAEEVVVKPVLGKRRRGSKGPHHNLPHYRAEFDGVGSDRVRWTPYDEEPEEVYGDEDEPPVIPHLDWDLIEAQIAGQSRLPLLCFDICEFQHSDRVLRQFGLRPCIPRPPVDMTAYRKPKQRFHAENWMAVWFAEIGRWRRFCDRPDIALCDDLGYTSEAAYMEWYMEVSRR</sequence>
<dbReference type="EMBL" id="CP093348">
    <property type="protein sequence ID" value="WOH04832.1"/>
    <property type="molecule type" value="Genomic_DNA"/>
</dbReference>
<dbReference type="GO" id="GO:0010073">
    <property type="term" value="P:meristem maintenance"/>
    <property type="evidence" value="ECO:0007669"/>
    <property type="project" value="InterPro"/>
</dbReference>
<dbReference type="Proteomes" id="UP000077755">
    <property type="component" value="Chromosome 6"/>
</dbReference>
<organism evidence="2 3">
    <name type="scientific">Daucus carota subsp. sativus</name>
    <name type="common">Carrot</name>
    <dbReference type="NCBI Taxonomy" id="79200"/>
    <lineage>
        <taxon>Eukaryota</taxon>
        <taxon>Viridiplantae</taxon>
        <taxon>Streptophyta</taxon>
        <taxon>Embryophyta</taxon>
        <taxon>Tracheophyta</taxon>
        <taxon>Spermatophyta</taxon>
        <taxon>Magnoliopsida</taxon>
        <taxon>eudicotyledons</taxon>
        <taxon>Gunneridae</taxon>
        <taxon>Pentapetalae</taxon>
        <taxon>asterids</taxon>
        <taxon>campanulids</taxon>
        <taxon>Apiales</taxon>
        <taxon>Apiaceae</taxon>
        <taxon>Apioideae</taxon>
        <taxon>Scandiceae</taxon>
        <taxon>Daucinae</taxon>
        <taxon>Daucus</taxon>
        <taxon>Daucus sect. Daucus</taxon>
    </lineage>
</organism>
<dbReference type="AlphaFoldDB" id="A0AAF0XD55"/>
<dbReference type="Pfam" id="PF10536">
    <property type="entry name" value="PMD"/>
    <property type="match status" value="1"/>
</dbReference>
<evidence type="ECO:0000313" key="2">
    <source>
        <dbReference type="EMBL" id="WOH04832.1"/>
    </source>
</evidence>
<reference evidence="2" key="2">
    <citation type="submission" date="2022-03" db="EMBL/GenBank/DDBJ databases">
        <title>Draft title - Genomic analysis of global carrot germplasm unveils the trajectory of domestication and the origin of high carotenoid orange carrot.</title>
        <authorList>
            <person name="Iorizzo M."/>
            <person name="Ellison S."/>
            <person name="Senalik D."/>
            <person name="Macko-Podgorni A."/>
            <person name="Grzebelus D."/>
            <person name="Bostan H."/>
            <person name="Rolling W."/>
            <person name="Curaba J."/>
            <person name="Simon P."/>
        </authorList>
    </citation>
    <scope>NUCLEOTIDE SEQUENCE</scope>
    <source>
        <tissue evidence="2">Leaf</tissue>
    </source>
</reference>
<protein>
    <recommendedName>
        <fullName evidence="1">Aminotransferase-like plant mobile domain-containing protein</fullName>
    </recommendedName>
</protein>
<feature type="domain" description="Aminotransferase-like plant mobile" evidence="1">
    <location>
        <begin position="4"/>
        <end position="227"/>
    </location>
</feature>
<gene>
    <name evidence="2" type="ORF">DCAR_0624244</name>
</gene>
<dbReference type="PANTHER" id="PTHR46033">
    <property type="entry name" value="PROTEIN MAIN-LIKE 2"/>
    <property type="match status" value="1"/>
</dbReference>
<dbReference type="InterPro" id="IPR019557">
    <property type="entry name" value="AminoTfrase-like_pln_mobile"/>
</dbReference>
<dbReference type="InterPro" id="IPR044824">
    <property type="entry name" value="MAIN-like"/>
</dbReference>
<dbReference type="PANTHER" id="PTHR46033:SF8">
    <property type="entry name" value="PROTEIN MAINTENANCE OF MERISTEMS-LIKE"/>
    <property type="match status" value="1"/>
</dbReference>
<proteinExistence type="predicted"/>